<protein>
    <recommendedName>
        <fullName evidence="2">Reverse transcriptase/retrotransposon-derived protein RNase H-like domain-containing protein</fullName>
    </recommendedName>
</protein>
<evidence type="ECO:0008006" key="2">
    <source>
        <dbReference type="Google" id="ProtNLM"/>
    </source>
</evidence>
<dbReference type="STRING" id="400682.A0A1X7TR92"/>
<organism evidence="1">
    <name type="scientific">Amphimedon queenslandica</name>
    <name type="common">Sponge</name>
    <dbReference type="NCBI Taxonomy" id="400682"/>
    <lineage>
        <taxon>Eukaryota</taxon>
        <taxon>Metazoa</taxon>
        <taxon>Porifera</taxon>
        <taxon>Demospongiae</taxon>
        <taxon>Heteroscleromorpha</taxon>
        <taxon>Haplosclerida</taxon>
        <taxon>Niphatidae</taxon>
        <taxon>Amphimedon</taxon>
    </lineage>
</organism>
<dbReference type="PANTHER" id="PTHR24559">
    <property type="entry name" value="TRANSPOSON TY3-I GAG-POL POLYPROTEIN"/>
    <property type="match status" value="1"/>
</dbReference>
<dbReference type="InterPro" id="IPR043502">
    <property type="entry name" value="DNA/RNA_pol_sf"/>
</dbReference>
<reference evidence="1" key="1">
    <citation type="submission" date="2017-05" db="UniProtKB">
        <authorList>
            <consortium name="EnsemblMetazoa"/>
        </authorList>
    </citation>
    <scope>IDENTIFICATION</scope>
</reference>
<evidence type="ECO:0000313" key="1">
    <source>
        <dbReference type="EnsemblMetazoa" id="Aqu2.1.17416_001"/>
    </source>
</evidence>
<dbReference type="AlphaFoldDB" id="A0A1X7TR92"/>
<sequence>MEENDEEALITYTPVWNGTPSDEMVVGSLHDAQHDLHAALHDFAVQFQNKAGWTKAATHSTQTGDGTGTPIQLASYQLPNVYRDTMAQELQEMENQEIIEHSSSQWAASIALVAKKDNTIQICVNYRCLNVVSQPDAYPMLTQVFGWSSRLTGACQ</sequence>
<dbReference type="Gene3D" id="3.10.10.10">
    <property type="entry name" value="HIV Type 1 Reverse Transcriptase, subunit A, domain 1"/>
    <property type="match status" value="1"/>
</dbReference>
<dbReference type="OMA" id="WTKAATH"/>
<name>A0A1X7TR92_AMPQE</name>
<dbReference type="SUPFAM" id="SSF56672">
    <property type="entry name" value="DNA/RNA polymerases"/>
    <property type="match status" value="1"/>
</dbReference>
<dbReference type="PANTHER" id="PTHR24559:SF454">
    <property type="entry name" value="RIBONUCLEASE H"/>
    <property type="match status" value="1"/>
</dbReference>
<proteinExistence type="predicted"/>
<dbReference type="EnsemblMetazoa" id="Aqu2.1.17416_001">
    <property type="protein sequence ID" value="Aqu2.1.17416_001"/>
    <property type="gene ID" value="Aqu2.1.17416"/>
</dbReference>
<accession>A0A1X7TR92</accession>
<dbReference type="InterPro" id="IPR053134">
    <property type="entry name" value="RNA-dir_DNA_polymerase"/>
</dbReference>
<dbReference type="InParanoid" id="A0A1X7TR92"/>